<comment type="subcellular location">
    <subcellularLocation>
        <location evidence="1">Nucleus</location>
    </subcellularLocation>
</comment>
<keyword evidence="3" id="KW-0238">DNA-binding</keyword>
<dbReference type="PANTHER" id="PTHR31744">
    <property type="entry name" value="PROTEIN CUP-SHAPED COTYLEDON 2-RELATED"/>
    <property type="match status" value="1"/>
</dbReference>
<evidence type="ECO:0000313" key="8">
    <source>
        <dbReference type="EMBL" id="KAG2659345.1"/>
    </source>
</evidence>
<evidence type="ECO:0000259" key="7">
    <source>
        <dbReference type="PROSITE" id="PS51005"/>
    </source>
</evidence>
<dbReference type="Gene3D" id="2.170.150.80">
    <property type="entry name" value="NAC domain"/>
    <property type="match status" value="1"/>
</dbReference>
<dbReference type="PROSITE" id="PS51005">
    <property type="entry name" value="NAC"/>
    <property type="match status" value="1"/>
</dbReference>
<accession>A0A8T0XJG9</accession>
<organism evidence="8 9">
    <name type="scientific">Panicum virgatum</name>
    <name type="common">Blackwell switchgrass</name>
    <dbReference type="NCBI Taxonomy" id="38727"/>
    <lineage>
        <taxon>Eukaryota</taxon>
        <taxon>Viridiplantae</taxon>
        <taxon>Streptophyta</taxon>
        <taxon>Embryophyta</taxon>
        <taxon>Tracheophyta</taxon>
        <taxon>Spermatophyta</taxon>
        <taxon>Magnoliopsida</taxon>
        <taxon>Liliopsida</taxon>
        <taxon>Poales</taxon>
        <taxon>Poaceae</taxon>
        <taxon>PACMAD clade</taxon>
        <taxon>Panicoideae</taxon>
        <taxon>Panicodae</taxon>
        <taxon>Paniceae</taxon>
        <taxon>Panicinae</taxon>
        <taxon>Panicum</taxon>
        <taxon>Panicum sect. Hiantes</taxon>
    </lineage>
</organism>
<sequence length="375" mass="40019">MEHDVHHHHQQQQRQEAMELPPGFRFHPTDEELITHYLAWKAADPRFAPRAVGEADLNKCEPWDLPARATMGEKEWYFFCVKDRKYPTGLRTNRATESGYWKATGKDREILRGKALVGMKKTLVFYTGRAPKGGKTGWVMHEYRLDGKHAAAAGSSSRLISSIRAGASKDEWVLCRVFKKSIEIEPPVVAAGGKRSPSGAACTEVADVVGPSVSMADDLAACALPPLMDVSGGSGAAMSLSAAAAAAAGIELPPPSQHVTCFSNALEGQFLNPPFGLLPAAGPAAADHLAMAAASASPFLASMMQAQYDGAAGVGGMVHELLQEGGGWYSKLGERERLSGGASQDTGLTSEANANPAEISSRQHMDHHDASLWGY</sequence>
<evidence type="ECO:0000256" key="5">
    <source>
        <dbReference type="ARBA" id="ARBA00023242"/>
    </source>
</evidence>
<keyword evidence="2" id="KW-0805">Transcription regulation</keyword>
<evidence type="ECO:0000256" key="6">
    <source>
        <dbReference type="SAM" id="MobiDB-lite"/>
    </source>
</evidence>
<name>A0A8T0XJG9_PANVG</name>
<evidence type="ECO:0000256" key="4">
    <source>
        <dbReference type="ARBA" id="ARBA00023163"/>
    </source>
</evidence>
<keyword evidence="9" id="KW-1185">Reference proteome</keyword>
<dbReference type="GO" id="GO:0006355">
    <property type="term" value="P:regulation of DNA-templated transcription"/>
    <property type="evidence" value="ECO:0007669"/>
    <property type="project" value="InterPro"/>
</dbReference>
<dbReference type="InterPro" id="IPR003441">
    <property type="entry name" value="NAC-dom"/>
</dbReference>
<dbReference type="GO" id="GO:0005634">
    <property type="term" value="C:nucleus"/>
    <property type="evidence" value="ECO:0007669"/>
    <property type="project" value="UniProtKB-SubCell"/>
</dbReference>
<evidence type="ECO:0000256" key="3">
    <source>
        <dbReference type="ARBA" id="ARBA00023125"/>
    </source>
</evidence>
<dbReference type="OrthoDB" id="1424968at2759"/>
<feature type="region of interest" description="Disordered" evidence="6">
    <location>
        <begin position="1"/>
        <end position="22"/>
    </location>
</feature>
<feature type="domain" description="NAC" evidence="7">
    <location>
        <begin position="20"/>
        <end position="180"/>
    </location>
</feature>
<keyword evidence="5" id="KW-0539">Nucleus</keyword>
<dbReference type="PANTHER" id="PTHR31744:SF12">
    <property type="entry name" value="OS02G0579000 PROTEIN"/>
    <property type="match status" value="1"/>
</dbReference>
<protein>
    <recommendedName>
        <fullName evidence="7">NAC domain-containing protein</fullName>
    </recommendedName>
</protein>
<evidence type="ECO:0000256" key="1">
    <source>
        <dbReference type="ARBA" id="ARBA00004123"/>
    </source>
</evidence>
<dbReference type="InterPro" id="IPR036093">
    <property type="entry name" value="NAC_dom_sf"/>
</dbReference>
<reference evidence="8" key="1">
    <citation type="submission" date="2020-05" db="EMBL/GenBank/DDBJ databases">
        <title>WGS assembly of Panicum virgatum.</title>
        <authorList>
            <person name="Lovell J.T."/>
            <person name="Jenkins J."/>
            <person name="Shu S."/>
            <person name="Juenger T.E."/>
            <person name="Schmutz J."/>
        </authorList>
    </citation>
    <scope>NUCLEOTIDE SEQUENCE</scope>
    <source>
        <strain evidence="8">AP13</strain>
    </source>
</reference>
<dbReference type="EMBL" id="CM029037">
    <property type="protein sequence ID" value="KAG2659345.1"/>
    <property type="molecule type" value="Genomic_DNA"/>
</dbReference>
<evidence type="ECO:0000313" key="9">
    <source>
        <dbReference type="Proteomes" id="UP000823388"/>
    </source>
</evidence>
<evidence type="ECO:0000256" key="2">
    <source>
        <dbReference type="ARBA" id="ARBA00023015"/>
    </source>
</evidence>
<dbReference type="Pfam" id="PF02365">
    <property type="entry name" value="NAM"/>
    <property type="match status" value="1"/>
</dbReference>
<dbReference type="GO" id="GO:0003677">
    <property type="term" value="F:DNA binding"/>
    <property type="evidence" value="ECO:0007669"/>
    <property type="project" value="UniProtKB-KW"/>
</dbReference>
<gene>
    <name evidence="8" type="ORF">PVAP13_1KG348000</name>
</gene>
<comment type="caution">
    <text evidence="8">The sequence shown here is derived from an EMBL/GenBank/DDBJ whole genome shotgun (WGS) entry which is preliminary data.</text>
</comment>
<dbReference type="SUPFAM" id="SSF101941">
    <property type="entry name" value="NAC domain"/>
    <property type="match status" value="1"/>
</dbReference>
<dbReference type="FunFam" id="2.170.150.80:FF:000006">
    <property type="entry name" value="NAC domain-containing protein 100-like"/>
    <property type="match status" value="1"/>
</dbReference>
<dbReference type="AlphaFoldDB" id="A0A8T0XJG9"/>
<keyword evidence="4" id="KW-0804">Transcription</keyword>
<proteinExistence type="predicted"/>
<feature type="compositionally biased region" description="Basic residues" evidence="6">
    <location>
        <begin position="1"/>
        <end position="11"/>
    </location>
</feature>
<dbReference type="Proteomes" id="UP000823388">
    <property type="component" value="Chromosome 1K"/>
</dbReference>